<evidence type="ECO:0000313" key="3">
    <source>
        <dbReference type="Proteomes" id="UP001597318"/>
    </source>
</evidence>
<name>A0ABW5C032_9BACI</name>
<proteinExistence type="predicted"/>
<dbReference type="EMBL" id="JBHUIK010000002">
    <property type="protein sequence ID" value="MFD2214630.1"/>
    <property type="molecule type" value="Genomic_DNA"/>
</dbReference>
<dbReference type="Proteomes" id="UP001597318">
    <property type="component" value="Unassembled WGS sequence"/>
</dbReference>
<reference evidence="3" key="1">
    <citation type="journal article" date="2019" name="Int. J. Syst. Evol. Microbiol.">
        <title>The Global Catalogue of Microorganisms (GCM) 10K type strain sequencing project: providing services to taxonomists for standard genome sequencing and annotation.</title>
        <authorList>
            <consortium name="The Broad Institute Genomics Platform"/>
            <consortium name="The Broad Institute Genome Sequencing Center for Infectious Disease"/>
            <person name="Wu L."/>
            <person name="Ma J."/>
        </authorList>
    </citation>
    <scope>NUCLEOTIDE SEQUENCE [LARGE SCALE GENOMIC DNA]</scope>
    <source>
        <strain evidence="3">CGMCC 1.15474</strain>
    </source>
</reference>
<evidence type="ECO:0000256" key="1">
    <source>
        <dbReference type="SAM" id="Phobius"/>
    </source>
</evidence>
<dbReference type="RefSeq" id="WP_247343303.1">
    <property type="nucleotide sequence ID" value="NZ_CP095550.1"/>
</dbReference>
<keyword evidence="1" id="KW-1133">Transmembrane helix</keyword>
<accession>A0ABW5C032</accession>
<comment type="caution">
    <text evidence="2">The sequence shown here is derived from an EMBL/GenBank/DDBJ whole genome shotgun (WGS) entry which is preliminary data.</text>
</comment>
<keyword evidence="1" id="KW-0472">Membrane</keyword>
<keyword evidence="1" id="KW-0812">Transmembrane</keyword>
<gene>
    <name evidence="2" type="ORF">ACFSKK_13135</name>
</gene>
<keyword evidence="3" id="KW-1185">Reference proteome</keyword>
<evidence type="ECO:0000313" key="2">
    <source>
        <dbReference type="EMBL" id="MFD2214630.1"/>
    </source>
</evidence>
<organism evidence="2 3">
    <name type="scientific">Metabacillus endolithicus</name>
    <dbReference type="NCBI Taxonomy" id="1535204"/>
    <lineage>
        <taxon>Bacteria</taxon>
        <taxon>Bacillati</taxon>
        <taxon>Bacillota</taxon>
        <taxon>Bacilli</taxon>
        <taxon>Bacillales</taxon>
        <taxon>Bacillaceae</taxon>
        <taxon>Metabacillus</taxon>
    </lineage>
</organism>
<protein>
    <submittedName>
        <fullName evidence="2">Uncharacterized protein</fullName>
    </submittedName>
</protein>
<sequence>MKNKKMKQLENNFVGIIIAFILAYIIGSFIFGYELTDGFIGGFFHN</sequence>
<feature type="transmembrane region" description="Helical" evidence="1">
    <location>
        <begin position="12"/>
        <end position="33"/>
    </location>
</feature>